<evidence type="ECO:0000256" key="1">
    <source>
        <dbReference type="ARBA" id="ARBA00001953"/>
    </source>
</evidence>
<dbReference type="InterPro" id="IPR005479">
    <property type="entry name" value="CPAse_ATP-bd"/>
</dbReference>
<dbReference type="SUPFAM" id="SSF56059">
    <property type="entry name" value="Glutathione synthetase ATP-binding domain-like"/>
    <property type="match status" value="1"/>
</dbReference>
<keyword evidence="7" id="KW-0496">Mitochondrion</keyword>
<dbReference type="OrthoDB" id="196847at2759"/>
<dbReference type="CDD" id="cd06850">
    <property type="entry name" value="biotinyl_domain"/>
    <property type="match status" value="1"/>
</dbReference>
<dbReference type="SUPFAM" id="SSF52440">
    <property type="entry name" value="PreATP-grasp domain"/>
    <property type="match status" value="1"/>
</dbReference>
<proteinExistence type="predicted"/>
<evidence type="ECO:0000256" key="10">
    <source>
        <dbReference type="SAM" id="MobiDB-lite"/>
    </source>
</evidence>
<dbReference type="SUPFAM" id="SSF51230">
    <property type="entry name" value="Single hybrid motif"/>
    <property type="match status" value="1"/>
</dbReference>
<dbReference type="PANTHER" id="PTHR18866">
    <property type="entry name" value="CARBOXYLASE:PYRUVATE/ACETYL-COA/PROPIONYL-COA CARBOXYLASE"/>
    <property type="match status" value="1"/>
</dbReference>
<keyword evidence="15" id="KW-1185">Reference proteome</keyword>
<dbReference type="PROSITE" id="PS50968">
    <property type="entry name" value="BIOTINYL_LIPOYL"/>
    <property type="match status" value="1"/>
</dbReference>
<sequence>MSNTSKKQHEFHDINSRRCFFEPQRLPNPMLHTSRSRAIARVFSSSQAYRQSQYLSSPSNSPTPISSVLIANRGEIALRVGRTASALGVRCTTIYTDPDAHSQHALSSPFAVNLGIPTAYLDGERIIKVAKEQGCQALHPGYGFLSENSAFAKRCVEEGLVFIGPPWKAIEAMGNKSRSKEIMIEASVPCIPGYHGGNQEPEYLLEEARKIGFPVMVKAVKGGGGKGMRIAMNEGEFLTQLESAKSEGRNSFGDDEMLVEKYIATPRHIEVQVFADKFGNAVALGERDCSLQRRHQKILEEAPAPNLAEDIRQDLWEKARAAALAVNYEGAGTVEFIFNNDTNEFFFMEMNTRLQVEHPVTEEITGEDLVSWQFKIAAGEPLPLDQAAITKRIAERGWAIEARIYAENPDQNFMPDSGKLIHLRTPQISEGVRIDAGFIQGDTVSSAYDGMIAKLIISGPTREVALQKMYNALQEYEVVGLSTNIEFIKRLCKSPAFMRGEVETGYIQKHNSELFTPEIIEPETYVQAALGLLLQEQSQKSNQAPGPHGQTIGFGTNTSRSFSLLPPPNPNDKDSTTSPHQIEISQKGPKLYDVSISHPSFSKTYENLISEATSSTSITTFFPHTRISSTIVPSADSNDLTIFQHGKKTQFALKDPSWFEKALGLNDVRNSVVAPMPCKVLRNEVREGDVVENNQALVVIESMKMETVIRSPQKGVISKLVHKEGDICKAGTVLVLFEEAGQQEA</sequence>
<dbReference type="Pfam" id="PF00289">
    <property type="entry name" value="Biotin_carb_N"/>
    <property type="match status" value="1"/>
</dbReference>
<dbReference type="GO" id="GO:0046872">
    <property type="term" value="F:metal ion binding"/>
    <property type="evidence" value="ECO:0007669"/>
    <property type="project" value="InterPro"/>
</dbReference>
<dbReference type="FunFam" id="2.40.50.100:FF:000003">
    <property type="entry name" value="Acetyl-CoA carboxylase biotin carboxyl carrier protein"/>
    <property type="match status" value="1"/>
</dbReference>
<dbReference type="FunFam" id="3.30.470.20:FF:000028">
    <property type="entry name" value="Methylcrotonoyl-CoA carboxylase subunit alpha, mitochondrial"/>
    <property type="match status" value="1"/>
</dbReference>
<dbReference type="SMART" id="SM00878">
    <property type="entry name" value="Biotin_carb_C"/>
    <property type="match status" value="1"/>
</dbReference>
<dbReference type="SUPFAM" id="SSF51246">
    <property type="entry name" value="Rudiment single hybrid motif"/>
    <property type="match status" value="1"/>
</dbReference>
<evidence type="ECO:0000256" key="8">
    <source>
        <dbReference type="ARBA" id="ARBA00023267"/>
    </source>
</evidence>
<keyword evidence="4 9" id="KW-0547">Nucleotide-binding</keyword>
<keyword evidence="8" id="KW-0092">Biotin</keyword>
<dbReference type="PROSITE" id="PS50975">
    <property type="entry name" value="ATP_GRASP"/>
    <property type="match status" value="1"/>
</dbReference>
<reference evidence="14" key="1">
    <citation type="submission" date="2021-07" db="EMBL/GenBank/DDBJ databases">
        <authorList>
            <person name="Durling M."/>
        </authorList>
    </citation>
    <scope>NUCLEOTIDE SEQUENCE</scope>
</reference>
<dbReference type="GO" id="GO:0005759">
    <property type="term" value="C:mitochondrial matrix"/>
    <property type="evidence" value="ECO:0007669"/>
    <property type="project" value="UniProtKB-SubCell"/>
</dbReference>
<dbReference type="InterPro" id="IPR050856">
    <property type="entry name" value="Biotin_carboxylase_complex"/>
</dbReference>
<evidence type="ECO:0000313" key="14">
    <source>
        <dbReference type="EMBL" id="CAG8980060.1"/>
    </source>
</evidence>
<feature type="compositionally biased region" description="Polar residues" evidence="10">
    <location>
        <begin position="553"/>
        <end position="562"/>
    </location>
</feature>
<keyword evidence="3" id="KW-0436">Ligase</keyword>
<evidence type="ECO:0000256" key="6">
    <source>
        <dbReference type="ARBA" id="ARBA00022946"/>
    </source>
</evidence>
<keyword evidence="6" id="KW-0809">Transit peptide</keyword>
<dbReference type="Pfam" id="PF00364">
    <property type="entry name" value="Biotin_lipoyl"/>
    <property type="match status" value="1"/>
</dbReference>
<dbReference type="InterPro" id="IPR005482">
    <property type="entry name" value="Biotin_COase_C"/>
</dbReference>
<evidence type="ECO:0000259" key="12">
    <source>
        <dbReference type="PROSITE" id="PS50975"/>
    </source>
</evidence>
<dbReference type="PROSITE" id="PS50979">
    <property type="entry name" value="BC"/>
    <property type="match status" value="1"/>
</dbReference>
<dbReference type="InterPro" id="IPR011053">
    <property type="entry name" value="Single_hybrid_motif"/>
</dbReference>
<dbReference type="GO" id="GO:0004485">
    <property type="term" value="F:methylcrotonoyl-CoA carboxylase activity"/>
    <property type="evidence" value="ECO:0007669"/>
    <property type="project" value="TreeGrafter"/>
</dbReference>
<accession>A0A9N9LRM7</accession>
<dbReference type="Gene3D" id="3.30.470.20">
    <property type="entry name" value="ATP-grasp fold, B domain"/>
    <property type="match status" value="1"/>
</dbReference>
<name>A0A9N9LRM7_9HELO</name>
<dbReference type="EMBL" id="CAJVRM010000353">
    <property type="protein sequence ID" value="CAG8980060.1"/>
    <property type="molecule type" value="Genomic_DNA"/>
</dbReference>
<evidence type="ECO:0000256" key="2">
    <source>
        <dbReference type="ARBA" id="ARBA00004305"/>
    </source>
</evidence>
<dbReference type="InterPro" id="IPR011761">
    <property type="entry name" value="ATP-grasp"/>
</dbReference>
<evidence type="ECO:0000259" key="13">
    <source>
        <dbReference type="PROSITE" id="PS50979"/>
    </source>
</evidence>
<dbReference type="FunFam" id="3.30.1490.20:FF:000003">
    <property type="entry name" value="acetyl-CoA carboxylase isoform X1"/>
    <property type="match status" value="1"/>
</dbReference>
<dbReference type="AlphaFoldDB" id="A0A9N9LRM7"/>
<comment type="subcellular location">
    <subcellularLocation>
        <location evidence="2">Mitochondrion matrix</location>
    </subcellularLocation>
</comment>
<keyword evidence="5 9" id="KW-0067">ATP-binding</keyword>
<evidence type="ECO:0000259" key="11">
    <source>
        <dbReference type="PROSITE" id="PS50968"/>
    </source>
</evidence>
<dbReference type="InterPro" id="IPR016185">
    <property type="entry name" value="PreATP-grasp_dom_sf"/>
</dbReference>
<evidence type="ECO:0000256" key="4">
    <source>
        <dbReference type="ARBA" id="ARBA00022741"/>
    </source>
</evidence>
<evidence type="ECO:0000256" key="9">
    <source>
        <dbReference type="PROSITE-ProRule" id="PRU00409"/>
    </source>
</evidence>
<dbReference type="InterPro" id="IPR011054">
    <property type="entry name" value="Rudment_hybrid_motif"/>
</dbReference>
<feature type="domain" description="Lipoyl-binding" evidence="11">
    <location>
        <begin position="660"/>
        <end position="738"/>
    </location>
</feature>
<protein>
    <submittedName>
        <fullName evidence="14">Uncharacterized protein</fullName>
    </submittedName>
</protein>
<comment type="cofactor">
    <cofactor evidence="1">
        <name>biotin</name>
        <dbReference type="ChEBI" id="CHEBI:57586"/>
    </cofactor>
</comment>
<dbReference type="Pfam" id="PF02786">
    <property type="entry name" value="CPSase_L_D2"/>
    <property type="match status" value="1"/>
</dbReference>
<dbReference type="Pfam" id="PF02785">
    <property type="entry name" value="Biotin_carb_C"/>
    <property type="match status" value="1"/>
</dbReference>
<evidence type="ECO:0000256" key="3">
    <source>
        <dbReference type="ARBA" id="ARBA00022598"/>
    </source>
</evidence>
<feature type="region of interest" description="Disordered" evidence="10">
    <location>
        <begin position="538"/>
        <end position="589"/>
    </location>
</feature>
<evidence type="ECO:0000256" key="7">
    <source>
        <dbReference type="ARBA" id="ARBA00023128"/>
    </source>
</evidence>
<dbReference type="Gene3D" id="2.40.50.100">
    <property type="match status" value="1"/>
</dbReference>
<dbReference type="Proteomes" id="UP000701801">
    <property type="component" value="Unassembled WGS sequence"/>
</dbReference>
<organism evidence="14 15">
    <name type="scientific">Hymenoscyphus albidus</name>
    <dbReference type="NCBI Taxonomy" id="595503"/>
    <lineage>
        <taxon>Eukaryota</taxon>
        <taxon>Fungi</taxon>
        <taxon>Dikarya</taxon>
        <taxon>Ascomycota</taxon>
        <taxon>Pezizomycotina</taxon>
        <taxon>Leotiomycetes</taxon>
        <taxon>Helotiales</taxon>
        <taxon>Helotiaceae</taxon>
        <taxon>Hymenoscyphus</taxon>
    </lineage>
</organism>
<dbReference type="InterPro" id="IPR005481">
    <property type="entry name" value="BC-like_N"/>
</dbReference>
<dbReference type="GO" id="GO:0005524">
    <property type="term" value="F:ATP binding"/>
    <property type="evidence" value="ECO:0007669"/>
    <property type="project" value="UniProtKB-UniRule"/>
</dbReference>
<comment type="caution">
    <text evidence="14">The sequence shown here is derived from an EMBL/GenBank/DDBJ whole genome shotgun (WGS) entry which is preliminary data.</text>
</comment>
<dbReference type="PROSITE" id="PS00867">
    <property type="entry name" value="CPSASE_2"/>
    <property type="match status" value="1"/>
</dbReference>
<evidence type="ECO:0000256" key="5">
    <source>
        <dbReference type="ARBA" id="ARBA00022840"/>
    </source>
</evidence>
<feature type="domain" description="Biotin carboxylation" evidence="13">
    <location>
        <begin position="64"/>
        <end position="512"/>
    </location>
</feature>
<gene>
    <name evidence="14" type="ORF">HYALB_00013385</name>
</gene>
<feature type="domain" description="ATP-grasp" evidence="12">
    <location>
        <begin position="180"/>
        <end position="378"/>
    </location>
</feature>
<dbReference type="PANTHER" id="PTHR18866:SF33">
    <property type="entry name" value="METHYLCROTONOYL-COA CARBOXYLASE SUBUNIT ALPHA, MITOCHONDRIAL-RELATED"/>
    <property type="match status" value="1"/>
</dbReference>
<evidence type="ECO:0000313" key="15">
    <source>
        <dbReference type="Proteomes" id="UP000701801"/>
    </source>
</evidence>
<dbReference type="InterPro" id="IPR011764">
    <property type="entry name" value="Biotin_carboxylation_dom"/>
</dbReference>
<dbReference type="InterPro" id="IPR000089">
    <property type="entry name" value="Biotin_lipoyl"/>
</dbReference>